<reference evidence="2" key="1">
    <citation type="submission" date="2018-01" db="EMBL/GenBank/DDBJ databases">
        <title>Genome sequnecing of Lactobacillus formosensis KACC 18721.</title>
        <authorList>
            <person name="Kim S.-J."/>
            <person name="Heo J."/>
        </authorList>
    </citation>
    <scope>NUCLEOTIDE SEQUENCE</scope>
    <source>
        <strain evidence="2">KACC 18721</strain>
    </source>
</reference>
<dbReference type="InterPro" id="IPR011008">
    <property type="entry name" value="Dimeric_a/b-barrel"/>
</dbReference>
<dbReference type="PROSITE" id="PS51725">
    <property type="entry name" value="ABM"/>
    <property type="match status" value="1"/>
</dbReference>
<protein>
    <recommendedName>
        <fullName evidence="1">ABM domain-containing protein</fullName>
    </recommendedName>
</protein>
<accession>A0A2P4R8F7</accession>
<dbReference type="AlphaFoldDB" id="A0A2P4R8F7"/>
<evidence type="ECO:0000313" key="2">
    <source>
        <dbReference type="EMBL" id="POH37534.1"/>
    </source>
</evidence>
<proteinExistence type="predicted"/>
<dbReference type="InterPro" id="IPR007138">
    <property type="entry name" value="ABM_dom"/>
</dbReference>
<organism evidence="2">
    <name type="scientific">Companilactobacillus formosensis</name>
    <dbReference type="NCBI Taxonomy" id="1617889"/>
    <lineage>
        <taxon>Bacteria</taxon>
        <taxon>Bacillati</taxon>
        <taxon>Bacillota</taxon>
        <taxon>Bacilli</taxon>
        <taxon>Lactobacillales</taxon>
        <taxon>Lactobacillaceae</taxon>
        <taxon>Companilactobacillus</taxon>
    </lineage>
</organism>
<gene>
    <name evidence="2" type="ORF">C2R26_02570</name>
</gene>
<dbReference type="SUPFAM" id="SSF54909">
    <property type="entry name" value="Dimeric alpha+beta barrel"/>
    <property type="match status" value="1"/>
</dbReference>
<comment type="caution">
    <text evidence="2">The sequence shown here is derived from an EMBL/GenBank/DDBJ whole genome shotgun (WGS) entry which is preliminary data.</text>
</comment>
<feature type="domain" description="ABM" evidence="1">
    <location>
        <begin position="8"/>
        <end position="97"/>
    </location>
</feature>
<evidence type="ECO:0000259" key="1">
    <source>
        <dbReference type="PROSITE" id="PS51725"/>
    </source>
</evidence>
<dbReference type="Pfam" id="PF03992">
    <property type="entry name" value="ABM"/>
    <property type="match status" value="1"/>
</dbReference>
<dbReference type="EMBL" id="PPWZ01000013">
    <property type="protein sequence ID" value="POH37534.1"/>
    <property type="molecule type" value="Genomic_DNA"/>
</dbReference>
<name>A0A2P4R8F7_9LACO</name>
<dbReference type="Gene3D" id="3.30.70.100">
    <property type="match status" value="1"/>
</dbReference>
<sequence length="218" mass="25162">MKLDEAPIFSMYRLTISTENRKRFLDVGQDNLLTSIKNEPGTLAMYSTHLASDTGTNFVFELYRDEVQYQIHANSPQFKRYGAVAKDILLETEKTILTPQYLYNEGPFKISENGERKAVLYHLNIQSSDVKHWQNLLSDAIVDLYHYGRGLLTFYAGTTNEELTDWMILIIYKDQSTMNAMKQSLQDILTEINLKLTKQVLVIDTIVSQDELEFSNDL</sequence>